<evidence type="ECO:0000256" key="1">
    <source>
        <dbReference type="SAM" id="MobiDB-lite"/>
    </source>
</evidence>
<keyword evidence="3" id="KW-1185">Reference proteome</keyword>
<evidence type="ECO:0000313" key="2">
    <source>
        <dbReference type="EMBL" id="KAF9583682.1"/>
    </source>
</evidence>
<protein>
    <submittedName>
        <fullName evidence="2">Uncharacterized protein</fullName>
    </submittedName>
</protein>
<feature type="region of interest" description="Disordered" evidence="1">
    <location>
        <begin position="42"/>
        <end position="140"/>
    </location>
</feature>
<comment type="caution">
    <text evidence="2">The sequence shown here is derived from an EMBL/GenBank/DDBJ whole genome shotgun (WGS) entry which is preliminary data.</text>
</comment>
<organism evidence="2 3">
    <name type="scientific">Lunasporangiospora selenospora</name>
    <dbReference type="NCBI Taxonomy" id="979761"/>
    <lineage>
        <taxon>Eukaryota</taxon>
        <taxon>Fungi</taxon>
        <taxon>Fungi incertae sedis</taxon>
        <taxon>Mucoromycota</taxon>
        <taxon>Mortierellomycotina</taxon>
        <taxon>Mortierellomycetes</taxon>
        <taxon>Mortierellales</taxon>
        <taxon>Mortierellaceae</taxon>
        <taxon>Lunasporangiospora</taxon>
    </lineage>
</organism>
<feature type="compositionally biased region" description="Polar residues" evidence="1">
    <location>
        <begin position="71"/>
        <end position="89"/>
    </location>
</feature>
<dbReference type="AlphaFoldDB" id="A0A9P6FYA5"/>
<evidence type="ECO:0000313" key="3">
    <source>
        <dbReference type="Proteomes" id="UP000780801"/>
    </source>
</evidence>
<proteinExistence type="predicted"/>
<accession>A0A9P6FYA5</accession>
<reference evidence="2" key="1">
    <citation type="journal article" date="2020" name="Fungal Divers.">
        <title>Resolving the Mortierellaceae phylogeny through synthesis of multi-gene phylogenetics and phylogenomics.</title>
        <authorList>
            <person name="Vandepol N."/>
            <person name="Liber J."/>
            <person name="Desiro A."/>
            <person name="Na H."/>
            <person name="Kennedy M."/>
            <person name="Barry K."/>
            <person name="Grigoriev I.V."/>
            <person name="Miller A.N."/>
            <person name="O'Donnell K."/>
            <person name="Stajich J.E."/>
            <person name="Bonito G."/>
        </authorList>
    </citation>
    <scope>NUCLEOTIDE SEQUENCE</scope>
    <source>
        <strain evidence="2">KOD1015</strain>
    </source>
</reference>
<dbReference type="Proteomes" id="UP000780801">
    <property type="component" value="Unassembled WGS sequence"/>
</dbReference>
<sequence>MVKSLIRNRTPAEAAPFTPYKEKDIEMLVVSSLRKLAALFNDEPQPGCSGSGENGTYDPDLDTEEIYIGNDTDTPTNGADSFTNNTENVGFSEEHGANQNTEDGSLADERDTDITGDDSVVDEAHDATGSIDASFDTSPSVDMVEGTPIELTI</sequence>
<dbReference type="EMBL" id="JAABOA010000626">
    <property type="protein sequence ID" value="KAF9583682.1"/>
    <property type="molecule type" value="Genomic_DNA"/>
</dbReference>
<gene>
    <name evidence="2" type="ORF">BGW38_008864</name>
</gene>
<name>A0A9P6FYA5_9FUNG</name>